<sequence>MAATMLDGNVGAKRGASSINCCADLRHRGRKEKGKRRGVGGDAAAMTNPVKKVRSAVTSKLDPTAGEESESLSETRPRPAEHPETLGETARGEEHEVSPILRLSNTSVFVVHKSFTSSSID</sequence>
<keyword evidence="3" id="KW-1185">Reference proteome</keyword>
<accession>A0A183IVD1</accession>
<feature type="compositionally biased region" description="Basic residues" evidence="1">
    <location>
        <begin position="27"/>
        <end position="38"/>
    </location>
</feature>
<dbReference type="EMBL" id="UZAM01010751">
    <property type="protein sequence ID" value="VDP13580.1"/>
    <property type="molecule type" value="Genomic_DNA"/>
</dbReference>
<name>A0A183IVD1_9BILA</name>
<protein>
    <submittedName>
        <fullName evidence="2 4">Uncharacterized protein</fullName>
    </submittedName>
</protein>
<feature type="region of interest" description="Disordered" evidence="1">
    <location>
        <begin position="1"/>
        <end position="102"/>
    </location>
</feature>
<organism evidence="4">
    <name type="scientific">Soboliphyme baturini</name>
    <dbReference type="NCBI Taxonomy" id="241478"/>
    <lineage>
        <taxon>Eukaryota</taxon>
        <taxon>Metazoa</taxon>
        <taxon>Ecdysozoa</taxon>
        <taxon>Nematoda</taxon>
        <taxon>Enoplea</taxon>
        <taxon>Dorylaimia</taxon>
        <taxon>Dioctophymatida</taxon>
        <taxon>Dioctophymatoidea</taxon>
        <taxon>Soboliphymatidae</taxon>
        <taxon>Soboliphyme</taxon>
    </lineage>
</organism>
<dbReference type="WBParaSite" id="SBAD_0000786701-mRNA-1">
    <property type="protein sequence ID" value="SBAD_0000786701-mRNA-1"/>
    <property type="gene ID" value="SBAD_0000786701"/>
</dbReference>
<reference evidence="4" key="1">
    <citation type="submission" date="2016-06" db="UniProtKB">
        <authorList>
            <consortium name="WormBaseParasite"/>
        </authorList>
    </citation>
    <scope>IDENTIFICATION</scope>
</reference>
<evidence type="ECO:0000313" key="3">
    <source>
        <dbReference type="Proteomes" id="UP000270296"/>
    </source>
</evidence>
<evidence type="ECO:0000256" key="1">
    <source>
        <dbReference type="SAM" id="MobiDB-lite"/>
    </source>
</evidence>
<gene>
    <name evidence="2" type="ORF">SBAD_LOCUS7578</name>
</gene>
<dbReference type="AlphaFoldDB" id="A0A183IVD1"/>
<proteinExistence type="predicted"/>
<reference evidence="2 3" key="2">
    <citation type="submission" date="2018-11" db="EMBL/GenBank/DDBJ databases">
        <authorList>
            <consortium name="Pathogen Informatics"/>
        </authorList>
    </citation>
    <scope>NUCLEOTIDE SEQUENCE [LARGE SCALE GENOMIC DNA]</scope>
</reference>
<feature type="compositionally biased region" description="Basic and acidic residues" evidence="1">
    <location>
        <begin position="73"/>
        <end position="97"/>
    </location>
</feature>
<evidence type="ECO:0000313" key="4">
    <source>
        <dbReference type="WBParaSite" id="SBAD_0000786701-mRNA-1"/>
    </source>
</evidence>
<dbReference type="Proteomes" id="UP000270296">
    <property type="component" value="Unassembled WGS sequence"/>
</dbReference>
<evidence type="ECO:0000313" key="2">
    <source>
        <dbReference type="EMBL" id="VDP13580.1"/>
    </source>
</evidence>